<evidence type="ECO:0000313" key="1">
    <source>
        <dbReference type="EMBL" id="DAD91937.1"/>
    </source>
</evidence>
<sequence length="65" mass="6679">MAGQYNSAHTGAEIDQAVSDVQNNKVAWSAKELPAVTTADNGKFLRVVSGAWAAAEIANANGGSF</sequence>
<dbReference type="EMBL" id="BK015124">
    <property type="protein sequence ID" value="DAD91937.1"/>
    <property type="molecule type" value="Genomic_DNA"/>
</dbReference>
<reference evidence="1" key="1">
    <citation type="journal article" date="2021" name="Proc. Natl. Acad. Sci. U.S.A.">
        <title>A Catalog of Tens of Thousands of Viruses from Human Metagenomes Reveals Hidden Associations with Chronic Diseases.</title>
        <authorList>
            <person name="Tisza M.J."/>
            <person name="Buck C.B."/>
        </authorList>
    </citation>
    <scope>NUCLEOTIDE SEQUENCE</scope>
    <source>
        <strain evidence="1">CtdLA8</strain>
    </source>
</reference>
<name>A0A8S5NBA7_9CAUD</name>
<organism evidence="1">
    <name type="scientific">Siphoviridae sp. ctdLA8</name>
    <dbReference type="NCBI Taxonomy" id="2826398"/>
    <lineage>
        <taxon>Viruses</taxon>
        <taxon>Duplodnaviria</taxon>
        <taxon>Heunggongvirae</taxon>
        <taxon>Uroviricota</taxon>
        <taxon>Caudoviricetes</taxon>
    </lineage>
</organism>
<protein>
    <submittedName>
        <fullName evidence="1">Uncharacterized protein</fullName>
    </submittedName>
</protein>
<accession>A0A8S5NBA7</accession>
<proteinExistence type="predicted"/>